<organism evidence="1 2">
    <name type="scientific">Cellulomonas avistercoris</name>
    <dbReference type="NCBI Taxonomy" id="2762242"/>
    <lineage>
        <taxon>Bacteria</taxon>
        <taxon>Bacillati</taxon>
        <taxon>Actinomycetota</taxon>
        <taxon>Actinomycetes</taxon>
        <taxon>Micrococcales</taxon>
        <taxon>Cellulomonadaceae</taxon>
        <taxon>Cellulomonas</taxon>
    </lineage>
</organism>
<accession>A0ABR8QH55</accession>
<sequence>METDEQDTTHAVHVGRHPGRGWVRVAHGLQRRPATPDVTAWQSLLPASAAFSHLTAARLHGWWLPELPADLPVLVDQPRDEARSRRAGLRVTRTVRDVPTVTVDGVRVTAPAATLLACARDLALLDLVVLVDAALRAGCSAQEVADAAAARSRGAPLLRRALAIADPRSESPWETLLRVLHVSVGATVVPQHVVTSADGAFVARGDLWLPGTRVLHEYDGGVHRSARAHAGDLRRDRALIAVGWTRRGYVAADLCATPAGVLRDIDAALGRTHRPARLRPWLALLRASTLTPQGRARLRARLPA</sequence>
<gene>
    <name evidence="1" type="ORF">H9657_15915</name>
</gene>
<keyword evidence="2" id="KW-1185">Reference proteome</keyword>
<proteinExistence type="predicted"/>
<dbReference type="RefSeq" id="WP_191784407.1">
    <property type="nucleotide sequence ID" value="NZ_JACSQV010000015.1"/>
</dbReference>
<evidence type="ECO:0000313" key="2">
    <source>
        <dbReference type="Proteomes" id="UP000604241"/>
    </source>
</evidence>
<dbReference type="Proteomes" id="UP000604241">
    <property type="component" value="Unassembled WGS sequence"/>
</dbReference>
<evidence type="ECO:0008006" key="3">
    <source>
        <dbReference type="Google" id="ProtNLM"/>
    </source>
</evidence>
<name>A0ABR8QH55_9CELL</name>
<protein>
    <recommendedName>
        <fullName evidence="3">DUF559 domain-containing protein</fullName>
    </recommendedName>
</protein>
<dbReference type="EMBL" id="JACSQV010000015">
    <property type="protein sequence ID" value="MBD7919758.1"/>
    <property type="molecule type" value="Genomic_DNA"/>
</dbReference>
<comment type="caution">
    <text evidence="1">The sequence shown here is derived from an EMBL/GenBank/DDBJ whole genome shotgun (WGS) entry which is preliminary data.</text>
</comment>
<evidence type="ECO:0000313" key="1">
    <source>
        <dbReference type="EMBL" id="MBD7919758.1"/>
    </source>
</evidence>
<reference evidence="1 2" key="1">
    <citation type="submission" date="2020-08" db="EMBL/GenBank/DDBJ databases">
        <title>A Genomic Blueprint of the Chicken Gut Microbiome.</title>
        <authorList>
            <person name="Gilroy R."/>
            <person name="Ravi A."/>
            <person name="Getino M."/>
            <person name="Pursley I."/>
            <person name="Horton D.L."/>
            <person name="Alikhan N.-F."/>
            <person name="Baker D."/>
            <person name="Gharbi K."/>
            <person name="Hall N."/>
            <person name="Watson M."/>
            <person name="Adriaenssens E.M."/>
            <person name="Foster-Nyarko E."/>
            <person name="Jarju S."/>
            <person name="Secka A."/>
            <person name="Antonio M."/>
            <person name="Oren A."/>
            <person name="Chaudhuri R."/>
            <person name="La Ragione R.M."/>
            <person name="Hildebrand F."/>
            <person name="Pallen M.J."/>
        </authorList>
    </citation>
    <scope>NUCLEOTIDE SEQUENCE [LARGE SCALE GENOMIC DNA]</scope>
    <source>
        <strain evidence="1 2">Sa3CUA2</strain>
    </source>
</reference>